<evidence type="ECO:0000313" key="3">
    <source>
        <dbReference type="Proteomes" id="UP000257109"/>
    </source>
</evidence>
<proteinExistence type="predicted"/>
<reference evidence="2" key="1">
    <citation type="submission" date="2018-05" db="EMBL/GenBank/DDBJ databases">
        <title>Draft genome of Mucuna pruriens seed.</title>
        <authorList>
            <person name="Nnadi N.E."/>
            <person name="Vos R."/>
            <person name="Hasami M.H."/>
            <person name="Devisetty U.K."/>
            <person name="Aguiy J.C."/>
        </authorList>
    </citation>
    <scope>NUCLEOTIDE SEQUENCE [LARGE SCALE GENOMIC DNA]</scope>
    <source>
        <strain evidence="2">JCA_2017</strain>
    </source>
</reference>
<dbReference type="SMART" id="SM00248">
    <property type="entry name" value="ANK"/>
    <property type="match status" value="4"/>
</dbReference>
<accession>A0A371GS14</accession>
<evidence type="ECO:0000313" key="2">
    <source>
        <dbReference type="EMBL" id="RDX93213.1"/>
    </source>
</evidence>
<protein>
    <submittedName>
        <fullName evidence="2">Uncharacterized protein</fullName>
    </submittedName>
</protein>
<comment type="subcellular location">
    <subcellularLocation>
        <location evidence="1">Cell membrane</location>
        <topology evidence="1">Peripheral membrane protein</topology>
        <orientation evidence="1">Cytoplasmic side</orientation>
    </subcellularLocation>
</comment>
<dbReference type="InterPro" id="IPR036770">
    <property type="entry name" value="Ankyrin_rpt-contain_sf"/>
</dbReference>
<comment type="caution">
    <text evidence="2">The sequence shown here is derived from an EMBL/GenBank/DDBJ whole genome shotgun (WGS) entry which is preliminary data.</text>
</comment>
<dbReference type="Gene3D" id="1.25.40.20">
    <property type="entry name" value="Ankyrin repeat-containing domain"/>
    <property type="match status" value="1"/>
</dbReference>
<dbReference type="STRING" id="157652.A0A371GS14"/>
<organism evidence="2 3">
    <name type="scientific">Mucuna pruriens</name>
    <name type="common">Velvet bean</name>
    <name type="synonym">Dolichos pruriens</name>
    <dbReference type="NCBI Taxonomy" id="157652"/>
    <lineage>
        <taxon>Eukaryota</taxon>
        <taxon>Viridiplantae</taxon>
        <taxon>Streptophyta</taxon>
        <taxon>Embryophyta</taxon>
        <taxon>Tracheophyta</taxon>
        <taxon>Spermatophyta</taxon>
        <taxon>Magnoliopsida</taxon>
        <taxon>eudicotyledons</taxon>
        <taxon>Gunneridae</taxon>
        <taxon>Pentapetalae</taxon>
        <taxon>rosids</taxon>
        <taxon>fabids</taxon>
        <taxon>Fabales</taxon>
        <taxon>Fabaceae</taxon>
        <taxon>Papilionoideae</taxon>
        <taxon>50 kb inversion clade</taxon>
        <taxon>NPAAA clade</taxon>
        <taxon>indigoferoid/millettioid clade</taxon>
        <taxon>Phaseoleae</taxon>
        <taxon>Mucuna</taxon>
    </lineage>
</organism>
<keyword evidence="3" id="KW-1185">Reference proteome</keyword>
<dbReference type="EMBL" id="QJKJ01004673">
    <property type="protein sequence ID" value="RDX93213.1"/>
    <property type="molecule type" value="Genomic_DNA"/>
</dbReference>
<gene>
    <name evidence="2" type="ORF">CR513_24560</name>
</gene>
<dbReference type="GO" id="GO:0005886">
    <property type="term" value="C:plasma membrane"/>
    <property type="evidence" value="ECO:0007669"/>
    <property type="project" value="UniProtKB-SubCell"/>
</dbReference>
<dbReference type="Pfam" id="PF12796">
    <property type="entry name" value="Ank_2"/>
    <property type="match status" value="1"/>
</dbReference>
<name>A0A371GS14_MUCPR</name>
<dbReference type="Proteomes" id="UP000257109">
    <property type="component" value="Unassembled WGS sequence"/>
</dbReference>
<dbReference type="SUPFAM" id="SSF48403">
    <property type="entry name" value="Ankyrin repeat"/>
    <property type="match status" value="1"/>
</dbReference>
<evidence type="ECO:0000256" key="1">
    <source>
        <dbReference type="ARBA" id="ARBA00004413"/>
    </source>
</evidence>
<dbReference type="InterPro" id="IPR002110">
    <property type="entry name" value="Ankyrin_rpt"/>
</dbReference>
<dbReference type="OrthoDB" id="1717996at2759"/>
<dbReference type="PANTHER" id="PTHR24121:SF21">
    <property type="entry name" value="ANKYRIN REPEAT FAMILY PROTEIN"/>
    <property type="match status" value="1"/>
</dbReference>
<sequence>MASAQLASPSLELTTSSPQAQVIQIPSTQPRHPSRHILEDRREYLEKCVPLYKLALRGDWNAARHMIDADRSLLNAAITKEWGTLLHVVAGTNHVHFVNQLLELLEPDDLELQDFNGNTAFCFAAASGKLQIAAMMIKKNAILPEIRGGERVTPLYIAVLLGKGDMARHLYALTTNTSEQNDWTALFFLCIKNELYDIALQMLQKHSMLALARDENNDTGLHVLARKPCGFSGPGEWYLQNQIFNSRKFLQSLLLGKLGNWVYVLCMLANFSD</sequence>
<dbReference type="AlphaFoldDB" id="A0A371GS14"/>
<dbReference type="PANTHER" id="PTHR24121">
    <property type="entry name" value="NO MECHANORECEPTOR POTENTIAL C, ISOFORM D-RELATED"/>
    <property type="match status" value="1"/>
</dbReference>